<evidence type="ECO:0000313" key="8">
    <source>
        <dbReference type="Proteomes" id="UP000094609"/>
    </source>
</evidence>
<reference evidence="8" key="1">
    <citation type="submission" date="2016-08" db="EMBL/GenBank/DDBJ databases">
        <title>Complete genome sequence of the organohalide-respiring Epsilonproteobacterium Sulfurospirillum halorespirans.</title>
        <authorList>
            <person name="Goris T."/>
            <person name="Zimmermann J."/>
            <person name="Schenz B."/>
            <person name="Lemos M."/>
            <person name="Hackermueller J."/>
            <person name="Diekert G."/>
        </authorList>
    </citation>
    <scope>NUCLEOTIDE SEQUENCE [LARGE SCALE GENOMIC DNA]</scope>
    <source>
        <strain>DSM 13726</strain>
        <strain evidence="8">PCE-M2</strain>
    </source>
</reference>
<dbReference type="KEGG" id="shal:SHALO_2945"/>
<dbReference type="STRING" id="1193502.SHALO_2945"/>
<dbReference type="RefSeq" id="WP_069479209.1">
    <property type="nucleotide sequence ID" value="NZ_CP017111.1"/>
</dbReference>
<dbReference type="AlphaFoldDB" id="A0A1D7TNY4"/>
<comment type="cofactor">
    <cofactor evidence="1">
        <name>a divalent metal cation</name>
        <dbReference type="ChEBI" id="CHEBI:60240"/>
    </cofactor>
</comment>
<dbReference type="InterPro" id="IPR051158">
    <property type="entry name" value="Metallophosphoesterase_sf"/>
</dbReference>
<dbReference type="PANTHER" id="PTHR31302:SF0">
    <property type="entry name" value="TRANSMEMBRANE PROTEIN WITH METALLOPHOSPHOESTERASE DOMAIN"/>
    <property type="match status" value="1"/>
</dbReference>
<name>A0A1D7TNY4_9BACT</name>
<sequence length="374" mass="42229">MFRLSFAFAAIAVLSLINFYSYKRFLKRLDIFCKIQGVIKWVMIAMTLCEIFYFAVLRLDNLDPILYLLFSAMIGVSFMLFCVAIVYDLFQIPYAKIPHDYSRRLFIKMVFDVTMLILAFSYIAKGFLNGMKAPRVKEVDVYIDGLKSELSIVQITDLHIGKTLGKDFMDAVVKQINALDADIVVITGDLVDMPVNQIGDKLDSLRSIESRLGVYYVPGNHEYFYGVNAIMDHVRSLGVHVLSNRSIVINHAINLAGVMDMMGKRFDFEPPDLAKALLHVKPELPTILLAHQPKFVNEINDEKIDLILSGHTHGGQIFPFGLLVLLDQPYLSGLYQHSKQTQIFVSNGAGYWGPAVRILAPSEIVKLTLKVKKV</sequence>
<feature type="transmembrane region" description="Helical" evidence="5">
    <location>
        <begin position="6"/>
        <end position="26"/>
    </location>
</feature>
<dbReference type="SUPFAM" id="SSF56300">
    <property type="entry name" value="Metallo-dependent phosphatases"/>
    <property type="match status" value="1"/>
</dbReference>
<gene>
    <name evidence="7" type="ORF">SHALO_2945</name>
</gene>
<dbReference type="GO" id="GO:0046872">
    <property type="term" value="F:metal ion binding"/>
    <property type="evidence" value="ECO:0007669"/>
    <property type="project" value="UniProtKB-KW"/>
</dbReference>
<keyword evidence="2" id="KW-0479">Metal-binding</keyword>
<comment type="similarity">
    <text evidence="4">Belongs to the metallophosphoesterase superfamily.</text>
</comment>
<keyword evidence="8" id="KW-1185">Reference proteome</keyword>
<keyword evidence="5" id="KW-0812">Transmembrane</keyword>
<dbReference type="PANTHER" id="PTHR31302">
    <property type="entry name" value="TRANSMEMBRANE PROTEIN WITH METALLOPHOSPHOESTERASE DOMAIN-RELATED"/>
    <property type="match status" value="1"/>
</dbReference>
<dbReference type="EMBL" id="CP017111">
    <property type="protein sequence ID" value="AOO66697.1"/>
    <property type="molecule type" value="Genomic_DNA"/>
</dbReference>
<dbReference type="FunFam" id="3.60.21.10:FF:000028">
    <property type="entry name" value="Putative metallophosphoesterase"/>
    <property type="match status" value="1"/>
</dbReference>
<evidence type="ECO:0000313" key="7">
    <source>
        <dbReference type="EMBL" id="AOO66697.1"/>
    </source>
</evidence>
<feature type="transmembrane region" description="Helical" evidence="5">
    <location>
        <begin position="110"/>
        <end position="128"/>
    </location>
</feature>
<feature type="transmembrane region" description="Helical" evidence="5">
    <location>
        <begin position="38"/>
        <end position="59"/>
    </location>
</feature>
<protein>
    <submittedName>
        <fullName evidence="7">Putative metallophosphoesterase</fullName>
    </submittedName>
</protein>
<keyword evidence="5" id="KW-0472">Membrane</keyword>
<dbReference type="InterPro" id="IPR004843">
    <property type="entry name" value="Calcineurin-like_PHP"/>
</dbReference>
<keyword evidence="5" id="KW-1133">Transmembrane helix</keyword>
<evidence type="ECO:0000259" key="6">
    <source>
        <dbReference type="Pfam" id="PF00149"/>
    </source>
</evidence>
<dbReference type="CDD" id="cd07385">
    <property type="entry name" value="MPP_YkuE_C"/>
    <property type="match status" value="1"/>
</dbReference>
<feature type="transmembrane region" description="Helical" evidence="5">
    <location>
        <begin position="65"/>
        <end position="90"/>
    </location>
</feature>
<dbReference type="Pfam" id="PF00149">
    <property type="entry name" value="Metallophos"/>
    <property type="match status" value="1"/>
</dbReference>
<dbReference type="Gene3D" id="3.60.21.10">
    <property type="match status" value="1"/>
</dbReference>
<dbReference type="InterPro" id="IPR029052">
    <property type="entry name" value="Metallo-depent_PP-like"/>
</dbReference>
<evidence type="ECO:0000256" key="3">
    <source>
        <dbReference type="ARBA" id="ARBA00022801"/>
    </source>
</evidence>
<dbReference type="PATRIC" id="fig|1193502.14.peg.2981"/>
<dbReference type="GO" id="GO:0016787">
    <property type="term" value="F:hydrolase activity"/>
    <property type="evidence" value="ECO:0007669"/>
    <property type="project" value="UniProtKB-KW"/>
</dbReference>
<proteinExistence type="inferred from homology"/>
<dbReference type="Proteomes" id="UP000094609">
    <property type="component" value="Chromosome"/>
</dbReference>
<feature type="domain" description="Calcineurin-like phosphoesterase" evidence="6">
    <location>
        <begin position="151"/>
        <end position="314"/>
    </location>
</feature>
<evidence type="ECO:0000256" key="1">
    <source>
        <dbReference type="ARBA" id="ARBA00001968"/>
    </source>
</evidence>
<evidence type="ECO:0000256" key="4">
    <source>
        <dbReference type="ARBA" id="ARBA00061089"/>
    </source>
</evidence>
<keyword evidence="3" id="KW-0378">Hydrolase</keyword>
<evidence type="ECO:0000256" key="2">
    <source>
        <dbReference type="ARBA" id="ARBA00022723"/>
    </source>
</evidence>
<organism evidence="7 8">
    <name type="scientific">Sulfurospirillum halorespirans DSM 13726</name>
    <dbReference type="NCBI Taxonomy" id="1193502"/>
    <lineage>
        <taxon>Bacteria</taxon>
        <taxon>Pseudomonadati</taxon>
        <taxon>Campylobacterota</taxon>
        <taxon>Epsilonproteobacteria</taxon>
        <taxon>Campylobacterales</taxon>
        <taxon>Sulfurospirillaceae</taxon>
        <taxon>Sulfurospirillum</taxon>
    </lineage>
</organism>
<evidence type="ECO:0000256" key="5">
    <source>
        <dbReference type="SAM" id="Phobius"/>
    </source>
</evidence>
<accession>A0A1D7TNY4</accession>